<evidence type="ECO:0000313" key="2">
    <source>
        <dbReference type="Proteomes" id="UP000050761"/>
    </source>
</evidence>
<gene>
    <name evidence="1" type="ORF">HPBE_LOCUS17330</name>
</gene>
<proteinExistence type="predicted"/>
<name>A0A183G6J7_HELPZ</name>
<sequence>MTREKLAKMFTARFAASSENLSRQRKMIGEQRLCRVVGSSLLKKFLKENNVSCKLPAPDPPKVQIRPAPEIDCGSSSELHHNLDKIDSEGDRSVVETGVSSEEAMCSLTDLRRLAEEESRADAAAFLKAVRLRDVSLTDDELLVIALSYSELFYKQAIRALKCVGDMCKRLEVIKALVSNVRIRGSSSTPRPNLPSTSSSTLELQLVESDLGRGEWLEAVSHCSPEHWKCRLLYQLISLCSPPEVFMDPSSPFCLKAFLHCMRRGAHCQKLAFVKCGVPYGREALECDFLGVLVDHSHIAAMQANPRYVRDGLPEFSLVDSSVLTVYLQLFEFIENGFDMSALTAMTVPSLMDVDMSVCAVLTRLIKVFRASFLCIRRSSGNFDCV</sequence>
<organism evidence="2 3">
    <name type="scientific">Heligmosomoides polygyrus</name>
    <name type="common">Parasitic roundworm</name>
    <dbReference type="NCBI Taxonomy" id="6339"/>
    <lineage>
        <taxon>Eukaryota</taxon>
        <taxon>Metazoa</taxon>
        <taxon>Ecdysozoa</taxon>
        <taxon>Nematoda</taxon>
        <taxon>Chromadorea</taxon>
        <taxon>Rhabditida</taxon>
        <taxon>Rhabditina</taxon>
        <taxon>Rhabditomorpha</taxon>
        <taxon>Strongyloidea</taxon>
        <taxon>Heligmosomidae</taxon>
        <taxon>Heligmosomoides</taxon>
    </lineage>
</organism>
<dbReference type="WBParaSite" id="HPBE_0001733101-mRNA-1">
    <property type="protein sequence ID" value="HPBE_0001733101-mRNA-1"/>
    <property type="gene ID" value="HPBE_0001733101"/>
</dbReference>
<evidence type="ECO:0000313" key="3">
    <source>
        <dbReference type="WBParaSite" id="HPBE_0001733101-mRNA-1"/>
    </source>
</evidence>
<dbReference type="AlphaFoldDB" id="A0A183G6J7"/>
<protein>
    <submittedName>
        <fullName evidence="3">PCI domain-containing protein</fullName>
    </submittedName>
</protein>
<evidence type="ECO:0000313" key="1">
    <source>
        <dbReference type="EMBL" id="VDP08582.1"/>
    </source>
</evidence>
<dbReference type="OrthoDB" id="5867148at2759"/>
<reference evidence="3" key="2">
    <citation type="submission" date="2019-09" db="UniProtKB">
        <authorList>
            <consortium name="WormBaseParasite"/>
        </authorList>
    </citation>
    <scope>IDENTIFICATION</scope>
</reference>
<dbReference type="EMBL" id="UZAH01029944">
    <property type="protein sequence ID" value="VDP08582.1"/>
    <property type="molecule type" value="Genomic_DNA"/>
</dbReference>
<keyword evidence="2" id="KW-1185">Reference proteome</keyword>
<accession>A0A3P8A5N1</accession>
<dbReference type="Proteomes" id="UP000050761">
    <property type="component" value="Unassembled WGS sequence"/>
</dbReference>
<reference evidence="1 2" key="1">
    <citation type="submission" date="2018-11" db="EMBL/GenBank/DDBJ databases">
        <authorList>
            <consortium name="Pathogen Informatics"/>
        </authorList>
    </citation>
    <scope>NUCLEOTIDE SEQUENCE [LARGE SCALE GENOMIC DNA]</scope>
</reference>
<accession>A0A183G6J7</accession>